<protein>
    <recommendedName>
        <fullName evidence="4">Shugoshin C-terminal domain-containing protein</fullName>
    </recommendedName>
</protein>
<feature type="region of interest" description="Disordered" evidence="3">
    <location>
        <begin position="287"/>
        <end position="490"/>
    </location>
</feature>
<dbReference type="AlphaFoldDB" id="A0A165H2Y2"/>
<feature type="compositionally biased region" description="Low complexity" evidence="3">
    <location>
        <begin position="233"/>
        <end position="245"/>
    </location>
</feature>
<feature type="compositionally biased region" description="Low complexity" evidence="3">
    <location>
        <begin position="465"/>
        <end position="480"/>
    </location>
</feature>
<dbReference type="InParanoid" id="A0A165H2Y2"/>
<gene>
    <name evidence="5" type="ORF">LAESUDRAFT_754860</name>
</gene>
<evidence type="ECO:0000313" key="5">
    <source>
        <dbReference type="EMBL" id="KZT11172.1"/>
    </source>
</evidence>
<dbReference type="Proteomes" id="UP000076871">
    <property type="component" value="Unassembled WGS sequence"/>
</dbReference>
<proteinExistence type="inferred from homology"/>
<evidence type="ECO:0000313" key="6">
    <source>
        <dbReference type="Proteomes" id="UP000076871"/>
    </source>
</evidence>
<feature type="compositionally biased region" description="Basic and acidic residues" evidence="3">
    <location>
        <begin position="289"/>
        <end position="328"/>
    </location>
</feature>
<keyword evidence="6" id="KW-1185">Reference proteome</keyword>
<organism evidence="5 6">
    <name type="scientific">Laetiporus sulphureus 93-53</name>
    <dbReference type="NCBI Taxonomy" id="1314785"/>
    <lineage>
        <taxon>Eukaryota</taxon>
        <taxon>Fungi</taxon>
        <taxon>Dikarya</taxon>
        <taxon>Basidiomycota</taxon>
        <taxon>Agaricomycotina</taxon>
        <taxon>Agaricomycetes</taxon>
        <taxon>Polyporales</taxon>
        <taxon>Laetiporus</taxon>
    </lineage>
</organism>
<sequence length="571" mass="62682">MSRRHPRVSIDTRQNDTLLEFENFKKKFLLANKHITKLNSTLSVRIEELNAQISTLYVENLRLRASEIALSSQLKKERERSRKIIADAEAATHSLIKQLGHIRKTFNVQRSPSPEVSPPPPRAKRPVPGPNLSPLPPRLARAPTFPGISEEDEMNISPPEADVEEGGKNLTPVRRRKSKPRSSDPRFYIPPRTDSLSSSLDAPRLDFDNQLNKVGKRKPTRRQSGLLTSMSITTVTPTGFTTEVVPPRPPSPAFGSPFRLSAGIEEEAEEAAIGNEDGEEVEVILKSISRTEKERRREREIEGDLDREIGAVDDRPRERERKRPRSSDESVPAGGKSKVKDGANARGIYNAQPPSESRNNLQRRLTSEYDVPTIGNAGFTSSSSTSARSSMHIATARSTITSVTQGVPLPTPRSSSPAPAPAPTDEEPPAGRERRVRKSINYAEPKLNTKMRKPDPAPTALKRVASSSSSDSNSAGSRASPEYVSSQQVSSMIDVGTSAQPVVGVKRKKSRAYVLQEDGEESEGAQADAEFGGLRGGSGWVNLDGRRRSVHGSSSLRRIEGDDTRRHSMAV</sequence>
<dbReference type="GeneID" id="63828986"/>
<feature type="region of interest" description="Disordered" evidence="3">
    <location>
        <begin position="231"/>
        <end position="258"/>
    </location>
</feature>
<feature type="compositionally biased region" description="Low complexity" evidence="3">
    <location>
        <begin position="380"/>
        <end position="390"/>
    </location>
</feature>
<reference evidence="5 6" key="1">
    <citation type="journal article" date="2016" name="Mol. Biol. Evol.">
        <title>Comparative Genomics of Early-Diverging Mushroom-Forming Fungi Provides Insights into the Origins of Lignocellulose Decay Capabilities.</title>
        <authorList>
            <person name="Nagy L.G."/>
            <person name="Riley R."/>
            <person name="Tritt A."/>
            <person name="Adam C."/>
            <person name="Daum C."/>
            <person name="Floudas D."/>
            <person name="Sun H."/>
            <person name="Yadav J.S."/>
            <person name="Pangilinan J."/>
            <person name="Larsson K.H."/>
            <person name="Matsuura K."/>
            <person name="Barry K."/>
            <person name="Labutti K."/>
            <person name="Kuo R."/>
            <person name="Ohm R.A."/>
            <person name="Bhattacharya S.S."/>
            <person name="Shirouzu T."/>
            <person name="Yoshinaga Y."/>
            <person name="Martin F.M."/>
            <person name="Grigoriev I.V."/>
            <person name="Hibbett D.S."/>
        </authorList>
    </citation>
    <scope>NUCLEOTIDE SEQUENCE [LARGE SCALE GENOMIC DNA]</scope>
    <source>
        <strain evidence="5 6">93-53</strain>
    </source>
</reference>
<dbReference type="GO" id="GO:0045132">
    <property type="term" value="P:meiotic chromosome segregation"/>
    <property type="evidence" value="ECO:0007669"/>
    <property type="project" value="InterPro"/>
</dbReference>
<evidence type="ECO:0000259" key="4">
    <source>
        <dbReference type="Pfam" id="PF07557"/>
    </source>
</evidence>
<dbReference type="EMBL" id="KV427607">
    <property type="protein sequence ID" value="KZT11172.1"/>
    <property type="molecule type" value="Genomic_DNA"/>
</dbReference>
<evidence type="ECO:0000256" key="2">
    <source>
        <dbReference type="ARBA" id="ARBA00022829"/>
    </source>
</evidence>
<dbReference type="RefSeq" id="XP_040768912.1">
    <property type="nucleotide sequence ID" value="XM_040911958.1"/>
</dbReference>
<dbReference type="GO" id="GO:0000775">
    <property type="term" value="C:chromosome, centromeric region"/>
    <property type="evidence" value="ECO:0007669"/>
    <property type="project" value="InterPro"/>
</dbReference>
<keyword evidence="2" id="KW-0159">Chromosome partition</keyword>
<dbReference type="GO" id="GO:0005634">
    <property type="term" value="C:nucleus"/>
    <property type="evidence" value="ECO:0007669"/>
    <property type="project" value="InterPro"/>
</dbReference>
<dbReference type="Pfam" id="PF07557">
    <property type="entry name" value="Shugoshin_C"/>
    <property type="match status" value="1"/>
</dbReference>
<dbReference type="STRING" id="1314785.A0A165H2Y2"/>
<feature type="compositionally biased region" description="Pro residues" evidence="3">
    <location>
        <begin position="115"/>
        <end position="137"/>
    </location>
</feature>
<feature type="region of interest" description="Disordered" evidence="3">
    <location>
        <begin position="516"/>
        <end position="571"/>
    </location>
</feature>
<accession>A0A165H2Y2</accession>
<name>A0A165H2Y2_9APHY</name>
<feature type="compositionally biased region" description="Basic and acidic residues" evidence="3">
    <location>
        <begin position="557"/>
        <end position="571"/>
    </location>
</feature>
<dbReference type="OrthoDB" id="5394106at2759"/>
<feature type="compositionally biased region" description="Polar residues" evidence="3">
    <location>
        <begin position="396"/>
        <end position="405"/>
    </location>
</feature>
<evidence type="ECO:0000256" key="1">
    <source>
        <dbReference type="ARBA" id="ARBA00010845"/>
    </source>
</evidence>
<dbReference type="InterPro" id="IPR011515">
    <property type="entry name" value="Shugoshin_C"/>
</dbReference>
<feature type="domain" description="Shugoshin C-terminal" evidence="4">
    <location>
        <begin position="432"/>
        <end position="453"/>
    </location>
</feature>
<comment type="similarity">
    <text evidence="1">Belongs to the shugoshin family.</text>
</comment>
<evidence type="ECO:0000256" key="3">
    <source>
        <dbReference type="SAM" id="MobiDB-lite"/>
    </source>
</evidence>
<feature type="region of interest" description="Disordered" evidence="3">
    <location>
        <begin position="103"/>
        <end position="203"/>
    </location>
</feature>
<feature type="compositionally biased region" description="Polar residues" evidence="3">
    <location>
        <begin position="352"/>
        <end position="364"/>
    </location>
</feature>